<dbReference type="AlphaFoldDB" id="A0A4Z2JF62"/>
<evidence type="ECO:0000313" key="2">
    <source>
        <dbReference type="EMBL" id="TNN88268.1"/>
    </source>
</evidence>
<keyword evidence="3" id="KW-1185">Reference proteome</keyword>
<sequence>MSSKLGLKFLQPTSLAFLQSHLGPLSQGLCGSTQFIAPEKSTTVLVLMTPDPEHILWSGCSAVLWRARSAEPTPSLLSDWLPPLRGCLWLGLRRERPSETRKAPMPHASNSGPLPSDSTVPLETGLSGCSMSWSENSSPPLPPGEYRGSEESTACS</sequence>
<comment type="caution">
    <text evidence="2">The sequence shown here is derived from an EMBL/GenBank/DDBJ whole genome shotgun (WGS) entry which is preliminary data.</text>
</comment>
<feature type="compositionally biased region" description="Polar residues" evidence="1">
    <location>
        <begin position="108"/>
        <end position="138"/>
    </location>
</feature>
<protein>
    <submittedName>
        <fullName evidence="2">Uncharacterized protein</fullName>
    </submittedName>
</protein>
<dbReference type="Proteomes" id="UP000314294">
    <property type="component" value="Unassembled WGS sequence"/>
</dbReference>
<organism evidence="2 3">
    <name type="scientific">Liparis tanakae</name>
    <name type="common">Tanaka's snailfish</name>
    <dbReference type="NCBI Taxonomy" id="230148"/>
    <lineage>
        <taxon>Eukaryota</taxon>
        <taxon>Metazoa</taxon>
        <taxon>Chordata</taxon>
        <taxon>Craniata</taxon>
        <taxon>Vertebrata</taxon>
        <taxon>Euteleostomi</taxon>
        <taxon>Actinopterygii</taxon>
        <taxon>Neopterygii</taxon>
        <taxon>Teleostei</taxon>
        <taxon>Neoteleostei</taxon>
        <taxon>Acanthomorphata</taxon>
        <taxon>Eupercaria</taxon>
        <taxon>Perciformes</taxon>
        <taxon>Cottioidei</taxon>
        <taxon>Cottales</taxon>
        <taxon>Liparidae</taxon>
        <taxon>Liparis</taxon>
    </lineage>
</organism>
<gene>
    <name evidence="2" type="ORF">EYF80_001484</name>
</gene>
<name>A0A4Z2JF62_9TELE</name>
<feature type="region of interest" description="Disordered" evidence="1">
    <location>
        <begin position="98"/>
        <end position="156"/>
    </location>
</feature>
<accession>A0A4Z2JF62</accession>
<proteinExistence type="predicted"/>
<reference evidence="2 3" key="1">
    <citation type="submission" date="2019-03" db="EMBL/GenBank/DDBJ databases">
        <title>First draft genome of Liparis tanakae, snailfish: a comprehensive survey of snailfish specific genes.</title>
        <authorList>
            <person name="Kim W."/>
            <person name="Song I."/>
            <person name="Jeong J.-H."/>
            <person name="Kim D."/>
            <person name="Kim S."/>
            <person name="Ryu S."/>
            <person name="Song J.Y."/>
            <person name="Lee S.K."/>
        </authorList>
    </citation>
    <scope>NUCLEOTIDE SEQUENCE [LARGE SCALE GENOMIC DNA]</scope>
    <source>
        <tissue evidence="2">Muscle</tissue>
    </source>
</reference>
<evidence type="ECO:0000313" key="3">
    <source>
        <dbReference type="Proteomes" id="UP000314294"/>
    </source>
</evidence>
<dbReference type="EMBL" id="SRLO01000006">
    <property type="protein sequence ID" value="TNN88268.1"/>
    <property type="molecule type" value="Genomic_DNA"/>
</dbReference>
<evidence type="ECO:0000256" key="1">
    <source>
        <dbReference type="SAM" id="MobiDB-lite"/>
    </source>
</evidence>